<dbReference type="InterPro" id="IPR003961">
    <property type="entry name" value="FN3_dom"/>
</dbReference>
<proteinExistence type="predicted"/>
<dbReference type="PRINTS" id="PR01407">
    <property type="entry name" value="BUTYPHLNCDUF"/>
</dbReference>
<evidence type="ECO:0000256" key="1">
    <source>
        <dbReference type="ARBA" id="ARBA00023054"/>
    </source>
</evidence>
<evidence type="ECO:0008006" key="7">
    <source>
        <dbReference type="Google" id="ProtNLM"/>
    </source>
</evidence>
<dbReference type="Gene3D" id="2.60.40.10">
    <property type="entry name" value="Immunoglobulins"/>
    <property type="match status" value="2"/>
</dbReference>
<evidence type="ECO:0000313" key="5">
    <source>
        <dbReference type="Ensembl" id="ENSLLEP00000021512.1"/>
    </source>
</evidence>
<dbReference type="PANTHER" id="PTHR24099:SF7">
    <property type="entry name" value="CARDIOMYOPATHY-ASSOCIATED PROTEIN 5"/>
    <property type="match status" value="1"/>
</dbReference>
<protein>
    <recommendedName>
        <fullName evidence="7">Cardiomyopathy-associated protein 5</fullName>
    </recommendedName>
</protein>
<dbReference type="SUPFAM" id="SSF57845">
    <property type="entry name" value="B-box zinc-binding domain"/>
    <property type="match status" value="1"/>
</dbReference>
<dbReference type="PROSITE" id="PS50188">
    <property type="entry name" value="B302_SPRY"/>
    <property type="match status" value="1"/>
</dbReference>
<dbReference type="InterPro" id="IPR043136">
    <property type="entry name" value="B30.2/SPRY_sf"/>
</dbReference>
<dbReference type="InterPro" id="IPR050617">
    <property type="entry name" value="E3_ligase_FN3/SPRY"/>
</dbReference>
<dbReference type="CDD" id="cd00063">
    <property type="entry name" value="FN3"/>
    <property type="match status" value="2"/>
</dbReference>
<feature type="domain" description="B30.2/SPRY" evidence="3">
    <location>
        <begin position="913"/>
        <end position="1101"/>
    </location>
</feature>
<dbReference type="InterPro" id="IPR003879">
    <property type="entry name" value="Butyrophylin_SPRY"/>
</dbReference>
<dbReference type="AlphaFoldDB" id="A0A8C5PGI9"/>
<reference evidence="5" key="1">
    <citation type="submission" date="2025-08" db="UniProtKB">
        <authorList>
            <consortium name="Ensembl"/>
        </authorList>
    </citation>
    <scope>IDENTIFICATION</scope>
</reference>
<sequence>DVKPKLQCLLSNPCFSIVTVQCEDSGIHWETSSSRCSTPWASEASTTSDVYSMDSSSVGTPGKVIFIMDEGKLRRKRVRAPSQLLRHKKNLSHQKPEEQSPADVSSNDVRRTPESNEKDKFSSEPQSDLLNPTPTPDTVAGKADVPSSLAEETLDQERLQTDIDSCTVPEKEHEITPNVTLDSHSKGNNERTTPSKETESGFKPVKKTRSEILKQPSPEKNANEIDYFEKFTLIDDKVPVTLDTKKSHYEAEKTNFNQESLDPLKEKDEEYDYYLIESFDESFYGVMKDEDNDVDEDIKIQDDGVKPMGMTLFNTEEGVLSKSLFFPTSYPINPELLQEPPALAFLYEDLYEKATKDDNDPSDAESTGSEATFHSRISDDDGTGIYFEKYNLKDEIPLGKVKPTQLYDTHEVDDLPTDSSIDNYNILNKQNYATPLDSQGSEGRDLDKEYDRHLKDIGDVGKNIMDLESTGVHYLERHNKITESEDIAKYLDYVVISQDDLQDEILHEELMFDEPESLENRSDSGFVLVMDAGQDLEDSGFELVEQEKSLVESETSLADGKNAQVDTYCYTCKIPILAIDKIFGEHKDHNVTAIDSAVNEMTVSVSSTDYWLELIKLKNCTETEKSLQEQNESMIQKVLAHHTTHRERFEEMKKKKLDYLQDQIVNFQKNIDMAREVLEKATKELEEPDPVLFLGKSLFILRSLLETLEKVLSLEKMPNAKSLFEKCAGGSTEEDQNVQALLPVPHTPVLKAQEPNSATYTSIAVYWSMREEDVIDCFQVFCMEEPQGNREDNVTVKESFCILEDLEPDKCYNVCVMAVNNTGCSFPSERSTFKTAPSTPVIKAEECTVCWDTAIIRWNTAHPESTDSFTLEWCKQYSSEGEGLRSIAGVKDQQLKVTLQPNENYFFYVKAANNFGSSEQSEAALISTKGTRFHLLRDTAHPSLDLSSDGTVISISEQSEISGIPLVLGELLPASGRHYWEMMVTGCSAYSVGATFQPSKEEYPYVEESTSWCMQCYSSTTSFSYKFLHNEVLSEVHLTEPPVRVGVLLDYIKGRLSFYNVQKGNLLFSFQHRFTEAAHPTFALEAHGELHLHTGIELPRFVLHS</sequence>
<dbReference type="SMART" id="SM00060">
    <property type="entry name" value="FN3"/>
    <property type="match status" value="2"/>
</dbReference>
<dbReference type="SUPFAM" id="SSF49265">
    <property type="entry name" value="Fibronectin type III"/>
    <property type="match status" value="1"/>
</dbReference>
<dbReference type="InterPro" id="IPR013320">
    <property type="entry name" value="ConA-like_dom_sf"/>
</dbReference>
<dbReference type="PROSITE" id="PS50853">
    <property type="entry name" value="FN3"/>
    <property type="match status" value="2"/>
</dbReference>
<organism evidence="5 6">
    <name type="scientific">Leptobrachium leishanense</name>
    <name type="common">Leishan spiny toad</name>
    <dbReference type="NCBI Taxonomy" id="445787"/>
    <lineage>
        <taxon>Eukaryota</taxon>
        <taxon>Metazoa</taxon>
        <taxon>Chordata</taxon>
        <taxon>Craniata</taxon>
        <taxon>Vertebrata</taxon>
        <taxon>Euteleostomi</taxon>
        <taxon>Amphibia</taxon>
        <taxon>Batrachia</taxon>
        <taxon>Anura</taxon>
        <taxon>Pelobatoidea</taxon>
        <taxon>Megophryidae</taxon>
        <taxon>Leptobrachium</taxon>
    </lineage>
</organism>
<keyword evidence="6" id="KW-1185">Reference proteome</keyword>
<evidence type="ECO:0000259" key="3">
    <source>
        <dbReference type="PROSITE" id="PS50188"/>
    </source>
</evidence>
<dbReference type="PANTHER" id="PTHR24099">
    <property type="entry name" value="E3 UBIQUITIN-PROTEIN LIGASE TRIM36-RELATED"/>
    <property type="match status" value="1"/>
</dbReference>
<feature type="region of interest" description="Disordered" evidence="2">
    <location>
        <begin position="355"/>
        <end position="376"/>
    </location>
</feature>
<dbReference type="Proteomes" id="UP000694569">
    <property type="component" value="Unplaced"/>
</dbReference>
<dbReference type="InterPro" id="IPR036116">
    <property type="entry name" value="FN3_sf"/>
</dbReference>
<dbReference type="OrthoDB" id="9949315at2759"/>
<feature type="domain" description="Fibronectin type-III" evidence="4">
    <location>
        <begin position="744"/>
        <end position="838"/>
    </location>
</feature>
<dbReference type="Gene3D" id="2.60.120.920">
    <property type="match status" value="1"/>
</dbReference>
<feature type="compositionally biased region" description="Basic and acidic residues" evidence="2">
    <location>
        <begin position="108"/>
        <end position="122"/>
    </location>
</feature>
<dbReference type="GO" id="GO:0005737">
    <property type="term" value="C:cytoplasm"/>
    <property type="evidence" value="ECO:0007669"/>
    <property type="project" value="TreeGrafter"/>
</dbReference>
<feature type="compositionally biased region" description="Basic residues" evidence="2">
    <location>
        <begin position="77"/>
        <end position="92"/>
    </location>
</feature>
<dbReference type="InterPro" id="IPR003877">
    <property type="entry name" value="SPRY_dom"/>
</dbReference>
<dbReference type="Pfam" id="PF00622">
    <property type="entry name" value="SPRY"/>
    <property type="match status" value="1"/>
</dbReference>
<dbReference type="GeneTree" id="ENSGT00940000159696"/>
<dbReference type="InterPro" id="IPR013783">
    <property type="entry name" value="Ig-like_fold"/>
</dbReference>
<feature type="compositionally biased region" description="Polar residues" evidence="2">
    <location>
        <begin position="123"/>
        <end position="132"/>
    </location>
</feature>
<reference evidence="5" key="2">
    <citation type="submission" date="2025-09" db="UniProtKB">
        <authorList>
            <consortium name="Ensembl"/>
        </authorList>
    </citation>
    <scope>IDENTIFICATION</scope>
</reference>
<evidence type="ECO:0000259" key="4">
    <source>
        <dbReference type="PROSITE" id="PS50853"/>
    </source>
</evidence>
<feature type="region of interest" description="Disordered" evidence="2">
    <location>
        <begin position="77"/>
        <end position="205"/>
    </location>
</feature>
<dbReference type="SUPFAM" id="SSF49899">
    <property type="entry name" value="Concanavalin A-like lectins/glucanases"/>
    <property type="match status" value="1"/>
</dbReference>
<name>A0A8C5PGI9_9ANUR</name>
<dbReference type="InterPro" id="IPR001870">
    <property type="entry name" value="B30.2/SPRY"/>
</dbReference>
<dbReference type="Gene3D" id="3.30.160.60">
    <property type="entry name" value="Classic Zinc Finger"/>
    <property type="match status" value="1"/>
</dbReference>
<evidence type="ECO:0000313" key="6">
    <source>
        <dbReference type="Proteomes" id="UP000694569"/>
    </source>
</evidence>
<feature type="compositionally biased region" description="Basic and acidic residues" evidence="2">
    <location>
        <begin position="183"/>
        <end position="200"/>
    </location>
</feature>
<keyword evidence="1" id="KW-0175">Coiled coil</keyword>
<feature type="domain" description="Fibronectin type-III" evidence="4">
    <location>
        <begin position="839"/>
        <end position="931"/>
    </location>
</feature>
<evidence type="ECO:0000256" key="2">
    <source>
        <dbReference type="SAM" id="MobiDB-lite"/>
    </source>
</evidence>
<accession>A0A8C5PGI9</accession>
<dbReference type="Ensembl" id="ENSLLET00000022341.1">
    <property type="protein sequence ID" value="ENSLLEP00000021512.1"/>
    <property type="gene ID" value="ENSLLEG00000013548.1"/>
</dbReference>